<accession>D9R929</accession>
<dbReference type="EMBL" id="CP002109">
    <property type="protein sequence ID" value="ADL04004.1"/>
    <property type="molecule type" value="Genomic_DNA"/>
</dbReference>
<name>D9R929_LACSW</name>
<dbReference type="RefSeq" id="WP_013272095.1">
    <property type="nucleotide sequence ID" value="NC_014376.1"/>
</dbReference>
<dbReference type="Proteomes" id="UP000001662">
    <property type="component" value="Chromosome"/>
</dbReference>
<dbReference type="KEGG" id="csh:Closa_1403"/>
<dbReference type="AlphaFoldDB" id="D9R929"/>
<dbReference type="PaxDb" id="610130-Closa_1403"/>
<keyword evidence="2" id="KW-1185">Reference proteome</keyword>
<sequence length="49" mass="5692">MNLAHFALQKLHILPGALQAMSNREKAFVYASIQLRVEEEKREIARIKK</sequence>
<proteinExistence type="predicted"/>
<dbReference type="STRING" id="610130.Closa_1403"/>
<protein>
    <submittedName>
        <fullName evidence="1">Uncharacterized protein</fullName>
    </submittedName>
</protein>
<reference evidence="1" key="1">
    <citation type="submission" date="2010-07" db="EMBL/GenBank/DDBJ databases">
        <title>Complete sequence of Clostridium saccharolyticum WM1.</title>
        <authorList>
            <consortium name="US DOE Joint Genome Institute"/>
            <person name="Lucas S."/>
            <person name="Copeland A."/>
            <person name="Lapidus A."/>
            <person name="Cheng J.-F."/>
            <person name="Bruce D."/>
            <person name="Goodwin L."/>
            <person name="Pitluck S."/>
            <person name="Chertkov O."/>
            <person name="Detter J.C."/>
            <person name="Han C."/>
            <person name="Tapia R."/>
            <person name="Land M."/>
            <person name="Hauser L."/>
            <person name="Chang Y.-J."/>
            <person name="Jeffries C."/>
            <person name="Kyrpides N."/>
            <person name="Ivanova N."/>
            <person name="Mikhailova N."/>
            <person name="Mouttaki H."/>
            <person name="Lin L."/>
            <person name="Zhou J."/>
            <person name="Hemme C.L."/>
            <person name="Woyke T."/>
        </authorList>
    </citation>
    <scope>NUCLEOTIDE SEQUENCE [LARGE SCALE GENOMIC DNA]</scope>
    <source>
        <strain evidence="1">WM1</strain>
    </source>
</reference>
<organism evidence="1 2">
    <name type="scientific">Lacrimispora saccharolytica (strain ATCC 35040 / DSM 2544 / NRCC 2533 / WM1)</name>
    <name type="common">Clostridium saccharolyticum</name>
    <dbReference type="NCBI Taxonomy" id="610130"/>
    <lineage>
        <taxon>Bacteria</taxon>
        <taxon>Bacillati</taxon>
        <taxon>Bacillota</taxon>
        <taxon>Clostridia</taxon>
        <taxon>Lachnospirales</taxon>
        <taxon>Lachnospiraceae</taxon>
        <taxon>Lacrimispora</taxon>
    </lineage>
</organism>
<gene>
    <name evidence="1" type="ordered locus">Closa_1403</name>
</gene>
<evidence type="ECO:0000313" key="1">
    <source>
        <dbReference type="EMBL" id="ADL04004.1"/>
    </source>
</evidence>
<evidence type="ECO:0000313" key="2">
    <source>
        <dbReference type="Proteomes" id="UP000001662"/>
    </source>
</evidence>
<dbReference type="HOGENOM" id="CLU_210361_1_0_9"/>